<keyword evidence="1" id="KW-1133">Transmembrane helix</keyword>
<protein>
    <submittedName>
        <fullName evidence="2">DUF1318 domain-containing protein</fullName>
    </submittedName>
</protein>
<name>A0ABS6A1N8_9PROT</name>
<accession>A0ABS6A1N8</accession>
<sequence>MMKQAFLKNRTWQALLVLGMLMGLSACVTVNIYFPAAAAKRLADQVVGEVYKAAAHGAVSTPTAPTLSAPAQVAPAAPAAAPAPSAFERLTPAHVAGYLLATSFSALSTPDEAGADLNASSPGVQAARAQLESIAA</sequence>
<proteinExistence type="predicted"/>
<feature type="non-terminal residue" evidence="2">
    <location>
        <position position="136"/>
    </location>
</feature>
<feature type="transmembrane region" description="Helical" evidence="1">
    <location>
        <begin position="12"/>
        <end position="34"/>
    </location>
</feature>
<evidence type="ECO:0000256" key="1">
    <source>
        <dbReference type="SAM" id="Phobius"/>
    </source>
</evidence>
<organism evidence="2 3">
    <name type="scientific">Acidithiobacillus sulfurivorans</name>
    <dbReference type="NCBI Taxonomy" id="1958756"/>
    <lineage>
        <taxon>Bacteria</taxon>
        <taxon>Pseudomonadati</taxon>
        <taxon>Pseudomonadota</taxon>
        <taxon>Acidithiobacillia</taxon>
        <taxon>Acidithiobacillales</taxon>
        <taxon>Acidithiobacillaceae</taxon>
        <taxon>Acidithiobacillus</taxon>
    </lineage>
</organism>
<dbReference type="Proteomes" id="UP000755654">
    <property type="component" value="Unassembled WGS sequence"/>
</dbReference>
<keyword evidence="3" id="KW-1185">Reference proteome</keyword>
<evidence type="ECO:0000313" key="2">
    <source>
        <dbReference type="EMBL" id="MBU2761292.1"/>
    </source>
</evidence>
<keyword evidence="1" id="KW-0472">Membrane</keyword>
<dbReference type="EMBL" id="JAAOMP010000154">
    <property type="protein sequence ID" value="MBU2761292.1"/>
    <property type="molecule type" value="Genomic_DNA"/>
</dbReference>
<comment type="caution">
    <text evidence="2">The sequence shown here is derived from an EMBL/GenBank/DDBJ whole genome shotgun (WGS) entry which is preliminary data.</text>
</comment>
<dbReference type="PROSITE" id="PS51257">
    <property type="entry name" value="PROKAR_LIPOPROTEIN"/>
    <property type="match status" value="1"/>
</dbReference>
<reference evidence="2 3" key="1">
    <citation type="journal article" date="2021" name="ISME J.">
        <title>Genomic evolution of the class Acidithiobacillia: deep-branching Proteobacteria living in extreme acidic conditions.</title>
        <authorList>
            <person name="Moya-Beltran A."/>
            <person name="Beard S."/>
            <person name="Rojas-Villalobos C."/>
            <person name="Issotta F."/>
            <person name="Gallardo Y."/>
            <person name="Ulloa R."/>
            <person name="Giaveno A."/>
            <person name="Degli Esposti M."/>
            <person name="Johnson D.B."/>
            <person name="Quatrini R."/>
        </authorList>
    </citation>
    <scope>NUCLEOTIDE SEQUENCE [LARGE SCALE GENOMIC DNA]</scope>
    <source>
        <strain evidence="2 3">RW2</strain>
    </source>
</reference>
<keyword evidence="1" id="KW-0812">Transmembrane</keyword>
<gene>
    <name evidence="2" type="ORF">HAP95_14245</name>
</gene>
<evidence type="ECO:0000313" key="3">
    <source>
        <dbReference type="Proteomes" id="UP000755654"/>
    </source>
</evidence>